<dbReference type="AlphaFoldDB" id="A0ABD5WP40"/>
<name>A0ABD5WP40_9EURY</name>
<comment type="caution">
    <text evidence="1">The sequence shown here is derived from an EMBL/GenBank/DDBJ whole genome shotgun (WGS) entry which is preliminary data.</text>
</comment>
<evidence type="ECO:0000313" key="2">
    <source>
        <dbReference type="Proteomes" id="UP001596407"/>
    </source>
</evidence>
<evidence type="ECO:0000313" key="1">
    <source>
        <dbReference type="EMBL" id="MFC7079814.1"/>
    </source>
</evidence>
<dbReference type="EMBL" id="JBHSZH010000005">
    <property type="protein sequence ID" value="MFC7079814.1"/>
    <property type="molecule type" value="Genomic_DNA"/>
</dbReference>
<reference evidence="1 2" key="1">
    <citation type="journal article" date="2019" name="Int. J. Syst. Evol. Microbiol.">
        <title>The Global Catalogue of Microorganisms (GCM) 10K type strain sequencing project: providing services to taxonomists for standard genome sequencing and annotation.</title>
        <authorList>
            <consortium name="The Broad Institute Genomics Platform"/>
            <consortium name="The Broad Institute Genome Sequencing Center for Infectious Disease"/>
            <person name="Wu L."/>
            <person name="Ma J."/>
        </authorList>
    </citation>
    <scope>NUCLEOTIDE SEQUENCE [LARGE SCALE GENOMIC DNA]</scope>
    <source>
        <strain evidence="1 2">DT72</strain>
    </source>
</reference>
<dbReference type="Proteomes" id="UP001596407">
    <property type="component" value="Unassembled WGS sequence"/>
</dbReference>
<protein>
    <submittedName>
        <fullName evidence="1">Uncharacterized protein</fullName>
    </submittedName>
</protein>
<dbReference type="GeneID" id="79303651"/>
<sequence length="81" mass="9156">MNLPEAVDVADISPLAWRLLRTAADYDQRAVEREIDDLMQAHVSMLESGSRGLSRSRRAALLELYSAELSDEQVEVLVEHF</sequence>
<proteinExistence type="predicted"/>
<accession>A0ABD5WP40</accession>
<organism evidence="1 2">
    <name type="scientific">Halorussus caseinilyticus</name>
    <dbReference type="NCBI Taxonomy" id="3034025"/>
    <lineage>
        <taxon>Archaea</taxon>
        <taxon>Methanobacteriati</taxon>
        <taxon>Methanobacteriota</taxon>
        <taxon>Stenosarchaea group</taxon>
        <taxon>Halobacteria</taxon>
        <taxon>Halobacteriales</taxon>
        <taxon>Haladaptataceae</taxon>
        <taxon>Halorussus</taxon>
    </lineage>
</organism>
<keyword evidence="2" id="KW-1185">Reference proteome</keyword>
<gene>
    <name evidence="1" type="ORF">ACFQJ6_06345</name>
</gene>
<dbReference type="RefSeq" id="WP_276279094.1">
    <property type="nucleotide sequence ID" value="NZ_CP119809.1"/>
</dbReference>